<feature type="region of interest" description="Disordered" evidence="1">
    <location>
        <begin position="91"/>
        <end position="114"/>
    </location>
</feature>
<sequence>MRLQISVVFLVTTSFHGLGLALPADDVRELRLNNLIDDDPVDPADDVVWYPTIIEGGGGGGGGPDPIDSGLGDPFPPGDGIGIPLFGPLIPDDEVPGSPDVTPRDISRRDEEGTSVETSLAVSIDSRYNVTCDWLFWSYYYNWYPLIEKACNWVGDSLAVGWNGYWGPEGSIVGEAKNVTMKWEKTGKNCDQTCRQVWNKVYTDSSCREERFWMREKGTVELEDCGTASYHIQWNNDAPHLDHGTGLCWETPMPPSYVPDPDVTHRFCEEAVRYIHDAGGNFTSPRERDGFYWSDYNRAVLDPAKDGVEFDQGFVHFWIRGTSHTNVCPSGQTANQAVKDIDVDLCVANMNKVENQICGADFGSSFGSRLWSDCFEWGTKASGYNGQKEP</sequence>
<keyword evidence="4" id="KW-1185">Reference proteome</keyword>
<dbReference type="Proteomes" id="UP000781932">
    <property type="component" value="Unassembled WGS sequence"/>
</dbReference>
<reference evidence="3" key="1">
    <citation type="submission" date="2020-03" db="EMBL/GenBank/DDBJ databases">
        <authorList>
            <person name="He L."/>
        </authorList>
    </citation>
    <scope>NUCLEOTIDE SEQUENCE</scope>
    <source>
        <strain evidence="3">CkLH20</strain>
    </source>
</reference>
<feature type="signal peptide" evidence="2">
    <location>
        <begin position="1"/>
        <end position="21"/>
    </location>
</feature>
<organism evidence="3 4">
    <name type="scientific">Colletotrichum karsti</name>
    <dbReference type="NCBI Taxonomy" id="1095194"/>
    <lineage>
        <taxon>Eukaryota</taxon>
        <taxon>Fungi</taxon>
        <taxon>Dikarya</taxon>
        <taxon>Ascomycota</taxon>
        <taxon>Pezizomycotina</taxon>
        <taxon>Sordariomycetes</taxon>
        <taxon>Hypocreomycetidae</taxon>
        <taxon>Glomerellales</taxon>
        <taxon>Glomerellaceae</taxon>
        <taxon>Colletotrichum</taxon>
        <taxon>Colletotrichum boninense species complex</taxon>
    </lineage>
</organism>
<evidence type="ECO:0000256" key="1">
    <source>
        <dbReference type="SAM" id="MobiDB-lite"/>
    </source>
</evidence>
<dbReference type="EMBL" id="JAATWM020000029">
    <property type="protein sequence ID" value="KAF9873904.1"/>
    <property type="molecule type" value="Genomic_DNA"/>
</dbReference>
<name>A0A9P6I092_9PEZI</name>
<gene>
    <name evidence="3" type="ORF">CkaCkLH20_08638</name>
</gene>
<evidence type="ECO:0000256" key="2">
    <source>
        <dbReference type="SAM" id="SignalP"/>
    </source>
</evidence>
<reference evidence="3" key="2">
    <citation type="submission" date="2020-11" db="EMBL/GenBank/DDBJ databases">
        <title>Whole genome sequencing of Colletotrichum sp.</title>
        <authorList>
            <person name="Li H."/>
        </authorList>
    </citation>
    <scope>NUCLEOTIDE SEQUENCE</scope>
    <source>
        <strain evidence="3">CkLH20</strain>
    </source>
</reference>
<protein>
    <submittedName>
        <fullName evidence="3">Uncharacterized protein</fullName>
    </submittedName>
</protein>
<evidence type="ECO:0000313" key="3">
    <source>
        <dbReference type="EMBL" id="KAF9873904.1"/>
    </source>
</evidence>
<dbReference type="GeneID" id="62164427"/>
<feature type="chain" id="PRO_5040458544" evidence="2">
    <location>
        <begin position="22"/>
        <end position="390"/>
    </location>
</feature>
<accession>A0A9P6I092</accession>
<proteinExistence type="predicted"/>
<keyword evidence="2" id="KW-0732">Signal</keyword>
<dbReference type="OrthoDB" id="4788965at2759"/>
<dbReference type="RefSeq" id="XP_038743365.1">
    <property type="nucleotide sequence ID" value="XM_038891353.1"/>
</dbReference>
<dbReference type="AlphaFoldDB" id="A0A9P6I092"/>
<feature type="compositionally biased region" description="Basic and acidic residues" evidence="1">
    <location>
        <begin position="102"/>
        <end position="112"/>
    </location>
</feature>
<evidence type="ECO:0000313" key="4">
    <source>
        <dbReference type="Proteomes" id="UP000781932"/>
    </source>
</evidence>
<comment type="caution">
    <text evidence="3">The sequence shown here is derived from an EMBL/GenBank/DDBJ whole genome shotgun (WGS) entry which is preliminary data.</text>
</comment>